<organism evidence="1 2">
    <name type="scientific">Riccia fluitans</name>
    <dbReference type="NCBI Taxonomy" id="41844"/>
    <lineage>
        <taxon>Eukaryota</taxon>
        <taxon>Viridiplantae</taxon>
        <taxon>Streptophyta</taxon>
        <taxon>Embryophyta</taxon>
        <taxon>Marchantiophyta</taxon>
        <taxon>Marchantiopsida</taxon>
        <taxon>Marchantiidae</taxon>
        <taxon>Marchantiales</taxon>
        <taxon>Ricciaceae</taxon>
        <taxon>Riccia</taxon>
    </lineage>
</organism>
<dbReference type="EMBL" id="JBHFFA010000007">
    <property type="protein sequence ID" value="KAL2613913.1"/>
    <property type="molecule type" value="Genomic_DNA"/>
</dbReference>
<protein>
    <submittedName>
        <fullName evidence="1">Uncharacterized protein</fullName>
    </submittedName>
</protein>
<proteinExistence type="predicted"/>
<keyword evidence="2" id="KW-1185">Reference proteome</keyword>
<sequence>MFSCSVEEEECDDDVDDDELSLLSDLTVTSLNAHTGFVVLFMLPRSVRSRSVPSCLFWFWKSFSSLASSGRLFSSRSLLWSIVPLGCSHPMVSLVDREYSNGCFSSEGGRAGLSSAAVTFDRCLLAERSKNTRVERRCSAMAARF</sequence>
<reference evidence="1 2" key="1">
    <citation type="submission" date="2024-09" db="EMBL/GenBank/DDBJ databases">
        <title>Chromosome-scale assembly of Riccia fluitans.</title>
        <authorList>
            <person name="Paukszto L."/>
            <person name="Sawicki J."/>
            <person name="Karawczyk K."/>
            <person name="Piernik-Szablinska J."/>
            <person name="Szczecinska M."/>
            <person name="Mazdziarz M."/>
        </authorList>
    </citation>
    <scope>NUCLEOTIDE SEQUENCE [LARGE SCALE GENOMIC DNA]</scope>
    <source>
        <strain evidence="1">Rf_01</strain>
        <tissue evidence="1">Aerial parts of the thallus</tissue>
    </source>
</reference>
<gene>
    <name evidence="1" type="ORF">R1flu_025605</name>
</gene>
<name>A0ABD1XY77_9MARC</name>
<dbReference type="AlphaFoldDB" id="A0ABD1XY77"/>
<accession>A0ABD1XY77</accession>
<dbReference type="Proteomes" id="UP001605036">
    <property type="component" value="Unassembled WGS sequence"/>
</dbReference>
<evidence type="ECO:0000313" key="1">
    <source>
        <dbReference type="EMBL" id="KAL2613913.1"/>
    </source>
</evidence>
<evidence type="ECO:0000313" key="2">
    <source>
        <dbReference type="Proteomes" id="UP001605036"/>
    </source>
</evidence>
<comment type="caution">
    <text evidence="1">The sequence shown here is derived from an EMBL/GenBank/DDBJ whole genome shotgun (WGS) entry which is preliminary data.</text>
</comment>